<gene>
    <name evidence="1" type="ORF">TNCT_422471</name>
</gene>
<evidence type="ECO:0000313" key="1">
    <source>
        <dbReference type="EMBL" id="GFQ77754.1"/>
    </source>
</evidence>
<dbReference type="Proteomes" id="UP000887116">
    <property type="component" value="Unassembled WGS sequence"/>
</dbReference>
<sequence length="108" mass="12661">MRSPNNNSAFLCILMYLQSVKKLKLVDTPYRLRVFSFRINSPPYSPSYSFARHPIHHERRLLTNPDPFSPSRRFPPSVHPLAKILFFYGANIRSGSHSHKFLEVLKNY</sequence>
<comment type="caution">
    <text evidence="1">The sequence shown here is derived from an EMBL/GenBank/DDBJ whole genome shotgun (WGS) entry which is preliminary data.</text>
</comment>
<evidence type="ECO:0000313" key="2">
    <source>
        <dbReference type="Proteomes" id="UP000887116"/>
    </source>
</evidence>
<accession>A0A8X6H123</accession>
<reference evidence="1" key="1">
    <citation type="submission" date="2020-07" db="EMBL/GenBank/DDBJ databases">
        <title>Multicomponent nature underlies the extraordinary mechanical properties of spider dragline silk.</title>
        <authorList>
            <person name="Kono N."/>
            <person name="Nakamura H."/>
            <person name="Mori M."/>
            <person name="Yoshida Y."/>
            <person name="Ohtoshi R."/>
            <person name="Malay A.D."/>
            <person name="Moran D.A.P."/>
            <person name="Tomita M."/>
            <person name="Numata K."/>
            <person name="Arakawa K."/>
        </authorList>
    </citation>
    <scope>NUCLEOTIDE SEQUENCE</scope>
</reference>
<name>A0A8X6H123_TRICU</name>
<dbReference type="AlphaFoldDB" id="A0A8X6H123"/>
<keyword evidence="2" id="KW-1185">Reference proteome</keyword>
<organism evidence="1 2">
    <name type="scientific">Trichonephila clavata</name>
    <name type="common">Joro spider</name>
    <name type="synonym">Nephila clavata</name>
    <dbReference type="NCBI Taxonomy" id="2740835"/>
    <lineage>
        <taxon>Eukaryota</taxon>
        <taxon>Metazoa</taxon>
        <taxon>Ecdysozoa</taxon>
        <taxon>Arthropoda</taxon>
        <taxon>Chelicerata</taxon>
        <taxon>Arachnida</taxon>
        <taxon>Araneae</taxon>
        <taxon>Araneomorphae</taxon>
        <taxon>Entelegynae</taxon>
        <taxon>Araneoidea</taxon>
        <taxon>Nephilidae</taxon>
        <taxon>Trichonephila</taxon>
    </lineage>
</organism>
<proteinExistence type="predicted"/>
<dbReference type="EMBL" id="BMAO01002036">
    <property type="protein sequence ID" value="GFQ77754.1"/>
    <property type="molecule type" value="Genomic_DNA"/>
</dbReference>
<protein>
    <submittedName>
        <fullName evidence="1">Uncharacterized protein</fullName>
    </submittedName>
</protein>